<evidence type="ECO:0000313" key="14">
    <source>
        <dbReference type="EMBL" id="NDL65709.1"/>
    </source>
</evidence>
<proteinExistence type="inferred from homology"/>
<dbReference type="EMBL" id="WUBS01000021">
    <property type="protein sequence ID" value="NDL65709.1"/>
    <property type="molecule type" value="Genomic_DNA"/>
</dbReference>
<evidence type="ECO:0000256" key="7">
    <source>
        <dbReference type="ARBA" id="ARBA00023136"/>
    </source>
</evidence>
<evidence type="ECO:0000259" key="13">
    <source>
        <dbReference type="PROSITE" id="PS51722"/>
    </source>
</evidence>
<evidence type="ECO:0000256" key="12">
    <source>
        <dbReference type="HAMAP-Rule" id="MF_00071"/>
    </source>
</evidence>
<evidence type="ECO:0000256" key="2">
    <source>
        <dbReference type="ARBA" id="ARBA00022475"/>
    </source>
</evidence>
<dbReference type="Gene3D" id="3.40.50.300">
    <property type="entry name" value="P-loop containing nucleotide triphosphate hydrolases"/>
    <property type="match status" value="1"/>
</dbReference>
<dbReference type="PRINTS" id="PR00315">
    <property type="entry name" value="ELONGATNFCT"/>
</dbReference>
<dbReference type="InterPro" id="IPR027417">
    <property type="entry name" value="P-loop_NTPase"/>
</dbReference>
<dbReference type="CDD" id="cd01890">
    <property type="entry name" value="LepA"/>
    <property type="match status" value="1"/>
</dbReference>
<dbReference type="Pfam" id="PF06421">
    <property type="entry name" value="LepA_C"/>
    <property type="match status" value="1"/>
</dbReference>
<dbReference type="InterPro" id="IPR038363">
    <property type="entry name" value="LepA_C_sf"/>
</dbReference>
<dbReference type="HAMAP" id="MF_00071">
    <property type="entry name" value="LepA"/>
    <property type="match status" value="1"/>
</dbReference>
<dbReference type="RefSeq" id="WP_162368419.1">
    <property type="nucleotide sequence ID" value="NZ_WUBS01000021.1"/>
</dbReference>
<dbReference type="InterPro" id="IPR013842">
    <property type="entry name" value="LepA_CTD"/>
</dbReference>
<accession>A0A845SNS6</accession>
<dbReference type="AlphaFoldDB" id="A0A845SNS6"/>
<feature type="domain" description="Tr-type G" evidence="13">
    <location>
        <begin position="2"/>
        <end position="184"/>
    </location>
</feature>
<dbReference type="Gene3D" id="3.30.70.240">
    <property type="match status" value="1"/>
</dbReference>
<evidence type="ECO:0000256" key="8">
    <source>
        <dbReference type="ARBA" id="ARBA00050293"/>
    </source>
</evidence>
<dbReference type="NCBIfam" id="TIGR01393">
    <property type="entry name" value="lepA"/>
    <property type="match status" value="1"/>
</dbReference>
<evidence type="ECO:0000256" key="11">
    <source>
        <dbReference type="ARBA" id="ARBA00066744"/>
    </source>
</evidence>
<dbReference type="FunFam" id="3.30.70.870:FF:000004">
    <property type="entry name" value="Translation factor GUF1, mitochondrial"/>
    <property type="match status" value="1"/>
</dbReference>
<comment type="catalytic activity">
    <reaction evidence="8 12">
        <text>GTP + H2O = GDP + phosphate + H(+)</text>
        <dbReference type="Rhea" id="RHEA:19669"/>
        <dbReference type="ChEBI" id="CHEBI:15377"/>
        <dbReference type="ChEBI" id="CHEBI:15378"/>
        <dbReference type="ChEBI" id="CHEBI:37565"/>
        <dbReference type="ChEBI" id="CHEBI:43474"/>
        <dbReference type="ChEBI" id="CHEBI:58189"/>
        <dbReference type="EC" id="3.6.5.n1"/>
    </reaction>
</comment>
<feature type="binding site" evidence="12">
    <location>
        <begin position="14"/>
        <end position="19"/>
    </location>
    <ligand>
        <name>GTP</name>
        <dbReference type="ChEBI" id="CHEBI:37565"/>
    </ligand>
</feature>
<evidence type="ECO:0000256" key="6">
    <source>
        <dbReference type="ARBA" id="ARBA00023134"/>
    </source>
</evidence>
<dbReference type="InterPro" id="IPR031157">
    <property type="entry name" value="G_TR_CS"/>
</dbReference>
<dbReference type="CDD" id="cd03699">
    <property type="entry name" value="EF4_II"/>
    <property type="match status" value="1"/>
</dbReference>
<dbReference type="InterPro" id="IPR006297">
    <property type="entry name" value="EF-4"/>
</dbReference>
<dbReference type="EC" id="3.6.5.n1" evidence="11 12"/>
<dbReference type="GO" id="GO:0045727">
    <property type="term" value="P:positive regulation of translation"/>
    <property type="evidence" value="ECO:0007669"/>
    <property type="project" value="UniProtKB-UniRule"/>
</dbReference>
<dbReference type="InterPro" id="IPR004161">
    <property type="entry name" value="EFTu-like_2"/>
</dbReference>
<dbReference type="Gene3D" id="2.40.30.10">
    <property type="entry name" value="Translation factors"/>
    <property type="match status" value="1"/>
</dbReference>
<dbReference type="InterPro" id="IPR035647">
    <property type="entry name" value="EFG_III/V"/>
</dbReference>
<dbReference type="NCBIfam" id="TIGR00231">
    <property type="entry name" value="small_GTP"/>
    <property type="match status" value="1"/>
</dbReference>
<keyword evidence="6 12" id="KW-0342">GTP-binding</keyword>
<protein>
    <recommendedName>
        <fullName evidence="11 12">Elongation factor 4</fullName>
        <shortName evidence="12">EF-4</shortName>
        <ecNumber evidence="11 12">3.6.5.n1</ecNumber>
    </recommendedName>
    <alternativeName>
        <fullName evidence="12">Ribosomal back-translocase LepA</fullName>
    </alternativeName>
</protein>
<sequence length="599" mass="66819">MKNIRNFSIIAHIDHGKSTLSDRLIQTCGGLAEREMEAQVLDSMDLERERGITIKAQSVTLDYKADDGQIYHLNFIDTPGHVDFSYEVSRSLAACEGALLVVDAGQGVEAQTLANCYTAMEMDLEVVPVLNKIDLPAADPDRVAQEIEDIVGIDATDAVRCSAKTGVGIPELLERLVRDIPPPEGDPEAPLQALIIDSWFDNYLGVVSLIRVKNGTLRKGEKIKVMSTGQTYNADRLGIFTPKRIDRDILRCGEVGWLVCAIKDILGAPVGDTLTLARQPADKALPGFKKVKPQVYAGMFTISSDDYEAFRDALGKLSLNDASLFYEPESSTALGFGFRCGFLGLLHMEIIQERLEREYDLELITTAPTVIYEVVTTDNQTIYVDSPSKLPPLNNILELREPIAECHMLLPQEFLGNVITLCIEKRGMQTNMVYHGNQVALTYEIPMSEVVLDFFDRLKSTSRGYASLDYGFKRFQTSDMVRVDILINSERVDALALITHRDNSQRRGRDIVEKMQELIPRQQFDIAIQAAIGNHIIARSTIKQLRKNVLAKCYGGDVSRKKKLLQKQKDGKKRMKQVGNVELPQEAFLAILHVGKDSK</sequence>
<comment type="function">
    <text evidence="9 12">Required for accurate and efficient protein synthesis under certain stress conditions. May act as a fidelity factor of the translation reaction, by catalyzing a one-codon backward translocation of tRNAs on improperly translocated ribosomes. Back-translocation proceeds from a post-translocation (POST) complex to a pre-translocation (PRE) complex, thus giving elongation factor G a second chance to translocate the tRNAs correctly. Binds to ribosomes in a GTP-dependent manner.</text>
</comment>
<evidence type="ECO:0000256" key="4">
    <source>
        <dbReference type="ARBA" id="ARBA00022801"/>
    </source>
</evidence>
<dbReference type="FunFam" id="2.40.30.10:FF:000015">
    <property type="entry name" value="Translation factor GUF1, mitochondrial"/>
    <property type="match status" value="1"/>
</dbReference>
<dbReference type="FunFam" id="3.40.50.300:FF:000078">
    <property type="entry name" value="Elongation factor 4"/>
    <property type="match status" value="1"/>
</dbReference>
<keyword evidence="2 12" id="KW-1003">Cell membrane</keyword>
<dbReference type="GO" id="GO:0005886">
    <property type="term" value="C:plasma membrane"/>
    <property type="evidence" value="ECO:0007669"/>
    <property type="project" value="UniProtKB-SubCell"/>
</dbReference>
<evidence type="ECO:0000256" key="9">
    <source>
        <dbReference type="ARBA" id="ARBA00057626"/>
    </source>
</evidence>
<dbReference type="PANTHER" id="PTHR43512:SF4">
    <property type="entry name" value="TRANSLATION FACTOR GUF1 HOMOLOG, CHLOROPLASTIC"/>
    <property type="match status" value="1"/>
</dbReference>
<organism evidence="14 15">
    <name type="scientific">Acerihabitans arboris</name>
    <dbReference type="NCBI Taxonomy" id="2691583"/>
    <lineage>
        <taxon>Bacteria</taxon>
        <taxon>Pseudomonadati</taxon>
        <taxon>Pseudomonadota</taxon>
        <taxon>Gammaproteobacteria</taxon>
        <taxon>Enterobacterales</taxon>
        <taxon>Pectobacteriaceae</taxon>
        <taxon>Acerihabitans</taxon>
    </lineage>
</organism>
<feature type="binding site" evidence="12">
    <location>
        <begin position="131"/>
        <end position="134"/>
    </location>
    <ligand>
        <name>GTP</name>
        <dbReference type="ChEBI" id="CHEBI:37565"/>
    </ligand>
</feature>
<reference evidence="14 15" key="1">
    <citation type="submission" date="2019-12" db="EMBL/GenBank/DDBJ databases">
        <authorList>
            <person name="Lee S.D."/>
        </authorList>
    </citation>
    <scope>NUCLEOTIDE SEQUENCE [LARGE SCALE GENOMIC DNA]</scope>
    <source>
        <strain evidence="14 15">SAP-6</strain>
    </source>
</reference>
<dbReference type="FunFam" id="3.30.70.2570:FF:000001">
    <property type="entry name" value="Translation factor GUF1, mitochondrial"/>
    <property type="match status" value="1"/>
</dbReference>
<reference evidence="14 15" key="2">
    <citation type="submission" date="2020-02" db="EMBL/GenBank/DDBJ databases">
        <title>The new genus of Enterobacteriales.</title>
        <authorList>
            <person name="Kim I.S."/>
        </authorList>
    </citation>
    <scope>NUCLEOTIDE SEQUENCE [LARGE SCALE GENOMIC DNA]</scope>
    <source>
        <strain evidence="14 15">SAP-6</strain>
    </source>
</reference>
<keyword evidence="4 12" id="KW-0378">Hydrolase</keyword>
<dbReference type="CDD" id="cd03709">
    <property type="entry name" value="lepA_C"/>
    <property type="match status" value="1"/>
</dbReference>
<dbReference type="FunFam" id="3.30.70.240:FF:000005">
    <property type="entry name" value="Elongation factor 4"/>
    <property type="match status" value="1"/>
</dbReference>
<dbReference type="SUPFAM" id="SSF54980">
    <property type="entry name" value="EF-G C-terminal domain-like"/>
    <property type="match status" value="2"/>
</dbReference>
<evidence type="ECO:0000256" key="3">
    <source>
        <dbReference type="ARBA" id="ARBA00022741"/>
    </source>
</evidence>
<dbReference type="Pfam" id="PF00009">
    <property type="entry name" value="GTP_EFTU"/>
    <property type="match status" value="1"/>
</dbReference>
<keyword evidence="5 12" id="KW-0648">Protein biosynthesis</keyword>
<comment type="similarity">
    <text evidence="10">Belongs to the GTP-binding elongation factor family. LepA subfamily.</text>
</comment>
<dbReference type="PANTHER" id="PTHR43512">
    <property type="entry name" value="TRANSLATION FACTOR GUF1-RELATED"/>
    <property type="match status" value="1"/>
</dbReference>
<dbReference type="Pfam" id="PF03144">
    <property type="entry name" value="GTP_EFTU_D2"/>
    <property type="match status" value="1"/>
</dbReference>
<dbReference type="GO" id="GO:0097216">
    <property type="term" value="F:guanosine tetraphosphate binding"/>
    <property type="evidence" value="ECO:0007669"/>
    <property type="project" value="UniProtKB-ARBA"/>
</dbReference>
<evidence type="ECO:0000256" key="5">
    <source>
        <dbReference type="ARBA" id="ARBA00022917"/>
    </source>
</evidence>
<dbReference type="GO" id="GO:0043022">
    <property type="term" value="F:ribosome binding"/>
    <property type="evidence" value="ECO:0007669"/>
    <property type="project" value="UniProtKB-UniRule"/>
</dbReference>
<evidence type="ECO:0000313" key="15">
    <source>
        <dbReference type="Proteomes" id="UP000461443"/>
    </source>
</evidence>
<dbReference type="Gene3D" id="3.30.70.870">
    <property type="entry name" value="Elongation Factor G (Translational Gtpase), domain 3"/>
    <property type="match status" value="1"/>
</dbReference>
<dbReference type="Pfam" id="PF00679">
    <property type="entry name" value="EFG_C"/>
    <property type="match status" value="1"/>
</dbReference>
<dbReference type="GO" id="GO:0003924">
    <property type="term" value="F:GTPase activity"/>
    <property type="evidence" value="ECO:0007669"/>
    <property type="project" value="UniProtKB-UniRule"/>
</dbReference>
<dbReference type="InterPro" id="IPR000795">
    <property type="entry name" value="T_Tr_GTP-bd_dom"/>
</dbReference>
<evidence type="ECO:0000256" key="10">
    <source>
        <dbReference type="ARBA" id="ARBA00061052"/>
    </source>
</evidence>
<keyword evidence="3 12" id="KW-0547">Nucleotide-binding</keyword>
<dbReference type="PROSITE" id="PS00301">
    <property type="entry name" value="G_TR_1"/>
    <property type="match status" value="1"/>
</dbReference>
<comment type="caution">
    <text evidence="14">The sequence shown here is derived from an EMBL/GenBank/DDBJ whole genome shotgun (WGS) entry which is preliminary data.</text>
</comment>
<gene>
    <name evidence="12 14" type="primary">lepA</name>
    <name evidence="14" type="ORF">GRH90_23530</name>
</gene>
<evidence type="ECO:0000256" key="1">
    <source>
        <dbReference type="ARBA" id="ARBA00005454"/>
    </source>
</evidence>
<dbReference type="SUPFAM" id="SSF52540">
    <property type="entry name" value="P-loop containing nucleoside triphosphate hydrolases"/>
    <property type="match status" value="1"/>
</dbReference>
<dbReference type="Gene3D" id="3.30.70.2570">
    <property type="entry name" value="Elongation factor 4, C-terminal domain"/>
    <property type="match status" value="1"/>
</dbReference>
<keyword evidence="7 12" id="KW-0472">Membrane</keyword>
<dbReference type="PROSITE" id="PS51722">
    <property type="entry name" value="G_TR_2"/>
    <property type="match status" value="1"/>
</dbReference>
<name>A0A845SNS6_9GAMM</name>
<dbReference type="InterPro" id="IPR000640">
    <property type="entry name" value="EFG_V-like"/>
</dbReference>
<dbReference type="GO" id="GO:0003746">
    <property type="term" value="F:translation elongation factor activity"/>
    <property type="evidence" value="ECO:0007669"/>
    <property type="project" value="UniProtKB-UniRule"/>
</dbReference>
<keyword evidence="15" id="KW-1185">Reference proteome</keyword>
<dbReference type="InterPro" id="IPR005225">
    <property type="entry name" value="Small_GTP-bd"/>
</dbReference>
<comment type="similarity">
    <text evidence="1 12">Belongs to the TRAFAC class translation factor GTPase superfamily. Classic translation factor GTPase family. LepA subfamily.</text>
</comment>
<dbReference type="InterPro" id="IPR035654">
    <property type="entry name" value="LepA_IV"/>
</dbReference>
<dbReference type="GO" id="GO:0005525">
    <property type="term" value="F:GTP binding"/>
    <property type="evidence" value="ECO:0007669"/>
    <property type="project" value="UniProtKB-UniRule"/>
</dbReference>
<comment type="subcellular location">
    <subcellularLocation>
        <location evidence="12">Cell membrane</location>
        <topology evidence="12">Peripheral membrane protein</topology>
        <orientation evidence="12">Cytoplasmic side</orientation>
    </subcellularLocation>
</comment>
<dbReference type="CDD" id="cd16260">
    <property type="entry name" value="EF4_III"/>
    <property type="match status" value="1"/>
</dbReference>
<dbReference type="Proteomes" id="UP000461443">
    <property type="component" value="Unassembled WGS sequence"/>
</dbReference>
<keyword evidence="14" id="KW-0251">Elongation factor</keyword>